<comment type="catalytic activity">
    <reaction evidence="29">
        <text>N-(hexanoyl)sphing-4-enine + ATP = N-hexanoylsphing-4-enine 1-phosphate + ADP + H(+)</text>
        <dbReference type="Rhea" id="RHEA:43312"/>
        <dbReference type="ChEBI" id="CHEBI:15378"/>
        <dbReference type="ChEBI" id="CHEBI:30616"/>
        <dbReference type="ChEBI" id="CHEBI:63867"/>
        <dbReference type="ChEBI" id="CHEBI:82959"/>
        <dbReference type="ChEBI" id="CHEBI:456216"/>
    </reaction>
    <physiologicalReaction direction="left-to-right" evidence="29">
        <dbReference type="Rhea" id="RHEA:43313"/>
    </physiologicalReaction>
</comment>
<evidence type="ECO:0000259" key="30">
    <source>
        <dbReference type="PROSITE" id="PS50146"/>
    </source>
</evidence>
<comment type="catalytic activity">
    <reaction evidence="15">
        <text>a 1,2-diacyl-sn-glycerol + ATP = a 1,2-diacyl-sn-glycero-3-phosphate + ADP + H(+)</text>
        <dbReference type="Rhea" id="RHEA:10272"/>
        <dbReference type="ChEBI" id="CHEBI:15378"/>
        <dbReference type="ChEBI" id="CHEBI:17815"/>
        <dbReference type="ChEBI" id="CHEBI:30616"/>
        <dbReference type="ChEBI" id="CHEBI:58608"/>
        <dbReference type="ChEBI" id="CHEBI:456216"/>
        <dbReference type="EC" id="2.7.1.107"/>
    </reaction>
    <physiologicalReaction direction="left-to-right" evidence="15">
        <dbReference type="Rhea" id="RHEA:10273"/>
    </physiologicalReaction>
</comment>
<dbReference type="InterPro" id="IPR045579">
    <property type="entry name" value="AGK_C"/>
</dbReference>
<dbReference type="InterPro" id="IPR001206">
    <property type="entry name" value="Diacylglycerol_kinase_cat_dom"/>
</dbReference>
<dbReference type="InterPro" id="IPR017438">
    <property type="entry name" value="ATP-NAD_kinase_N"/>
</dbReference>
<evidence type="ECO:0000256" key="19">
    <source>
        <dbReference type="ARBA" id="ARBA00024556"/>
    </source>
</evidence>
<dbReference type="InterPro" id="IPR050187">
    <property type="entry name" value="Lipid_Phosphate_FormReg"/>
</dbReference>
<evidence type="ECO:0000256" key="11">
    <source>
        <dbReference type="ARBA" id="ARBA00023098"/>
    </source>
</evidence>
<dbReference type="SUPFAM" id="SSF111331">
    <property type="entry name" value="NAD kinase/diacylglycerol kinase-like"/>
    <property type="match status" value="1"/>
</dbReference>
<evidence type="ECO:0000256" key="8">
    <source>
        <dbReference type="ARBA" id="ARBA00022777"/>
    </source>
</evidence>
<evidence type="ECO:0000256" key="12">
    <source>
        <dbReference type="ARBA" id="ARBA00023128"/>
    </source>
</evidence>
<dbReference type="Proteomes" id="UP001153292">
    <property type="component" value="Chromosome 7"/>
</dbReference>
<evidence type="ECO:0000256" key="16">
    <source>
        <dbReference type="ARBA" id="ARBA00024483"/>
    </source>
</evidence>
<sequence>MEKVVKFGKTIRNNWKKSVLGVVALYYGVSKAKEKYEINILMRAACKEAAKYGDSLIPMDRNPTLVTVILNPVANKRKAKKDFEKYCEPLLHLAGLQVDIVQTASEGNAKEIAESLRGTEAIIVAGGDGTLSETVTGLLRRNDGANQFPLGVLPLGRTNTFGNSMFPEGNGVEKVKQLIDACMAIIEGDTVWKDAMKIEPIPKEDEEPSRPIYALSCLEWGAFRDTLAKKDKYWFCGSLREYASFLFNGYKESITWNCSGVIKYTPPCAGCSNCVQRRTEVKRKWLFFMPSTEAAQEQNETKILNPECALSKELCIKTCEFKIETNNLQNQRNLPALNVMLGKNMYSYTDFVSEGWSRLKKKAATLDVIPARTVELIPNETVNEVMIEIDKEEFEVKPVKITILPRIVKFFCRTELNTV</sequence>
<evidence type="ECO:0000256" key="23">
    <source>
        <dbReference type="ARBA" id="ARBA00026098"/>
    </source>
</evidence>
<evidence type="ECO:0000256" key="4">
    <source>
        <dbReference type="ARBA" id="ARBA00005175"/>
    </source>
</evidence>
<evidence type="ECO:0000256" key="6">
    <source>
        <dbReference type="ARBA" id="ARBA00022679"/>
    </source>
</evidence>
<keyword evidence="6" id="KW-0808">Transferase</keyword>
<comment type="catalytic activity">
    <reaction evidence="26">
        <text>a 2-acylglycerol + ATP = a 2-acyl-sn-glycerol 3-phosphate + ADP + H(+)</text>
        <dbReference type="Rhea" id="RHEA:39847"/>
        <dbReference type="ChEBI" id="CHEBI:15378"/>
        <dbReference type="ChEBI" id="CHEBI:17389"/>
        <dbReference type="ChEBI" id="CHEBI:30616"/>
        <dbReference type="ChEBI" id="CHEBI:64982"/>
        <dbReference type="ChEBI" id="CHEBI:456216"/>
    </reaction>
    <physiologicalReaction direction="left-to-right" evidence="26">
        <dbReference type="Rhea" id="RHEA:39848"/>
    </physiologicalReaction>
</comment>
<evidence type="ECO:0000256" key="10">
    <source>
        <dbReference type="ARBA" id="ARBA00022840"/>
    </source>
</evidence>
<name>A0ABN8BHZ2_CHISP</name>
<dbReference type="EC" id="2.7.1.138" evidence="22"/>
<evidence type="ECO:0000256" key="28">
    <source>
        <dbReference type="ARBA" id="ARBA00048663"/>
    </source>
</evidence>
<comment type="subcellular location">
    <subcellularLocation>
        <location evidence="3">Mitochondrion inner membrane</location>
        <topology evidence="3">Peripheral membrane protein</topology>
    </subcellularLocation>
    <subcellularLocation>
        <location evidence="2">Mitochondrion intermembrane space</location>
    </subcellularLocation>
</comment>
<keyword evidence="10" id="KW-0067">ATP-binding</keyword>
<evidence type="ECO:0000256" key="21">
    <source>
        <dbReference type="ARBA" id="ARBA00025749"/>
    </source>
</evidence>
<evidence type="ECO:0000256" key="27">
    <source>
        <dbReference type="ARBA" id="ARBA00048034"/>
    </source>
</evidence>
<dbReference type="PANTHER" id="PTHR12358:SF31">
    <property type="entry name" value="ACYLGLYCEROL KINASE, MITOCHONDRIAL"/>
    <property type="match status" value="1"/>
</dbReference>
<dbReference type="InterPro" id="IPR016064">
    <property type="entry name" value="NAD/diacylglycerol_kinase_sf"/>
</dbReference>
<keyword evidence="32" id="KW-1185">Reference proteome</keyword>
<keyword evidence="11" id="KW-0443">Lipid metabolism</keyword>
<evidence type="ECO:0000256" key="22">
    <source>
        <dbReference type="ARBA" id="ARBA00026096"/>
    </source>
</evidence>
<evidence type="ECO:0000256" key="9">
    <source>
        <dbReference type="ARBA" id="ARBA00022792"/>
    </source>
</evidence>
<evidence type="ECO:0000256" key="7">
    <source>
        <dbReference type="ARBA" id="ARBA00022741"/>
    </source>
</evidence>
<dbReference type="EMBL" id="OU963900">
    <property type="protein sequence ID" value="CAH0406792.1"/>
    <property type="molecule type" value="Genomic_DNA"/>
</dbReference>
<comment type="catalytic activity">
    <reaction evidence="17">
        <text>1-(9Z-octadecenoyl)-sn-glycerol + ATP = 1-(9Z-octadecenoyl)-sn-glycero-3-phosphate + ADP + H(+)</text>
        <dbReference type="Rhea" id="RHEA:41079"/>
        <dbReference type="ChEBI" id="CHEBI:15378"/>
        <dbReference type="ChEBI" id="CHEBI:30616"/>
        <dbReference type="ChEBI" id="CHEBI:74544"/>
        <dbReference type="ChEBI" id="CHEBI:75757"/>
        <dbReference type="ChEBI" id="CHEBI:456216"/>
    </reaction>
    <physiologicalReaction direction="left-to-right" evidence="17">
        <dbReference type="Rhea" id="RHEA:41080"/>
    </physiologicalReaction>
</comment>
<evidence type="ECO:0000256" key="17">
    <source>
        <dbReference type="ARBA" id="ARBA00024505"/>
    </source>
</evidence>
<comment type="catalytic activity">
    <reaction evidence="14">
        <text>1,2-di-(9Z-octadecenoyl)-sn-glycerol + ATP = 1,2-di-(9Z-octadecenoyl)-sn-glycero-3-phosphate + ADP + H(+)</text>
        <dbReference type="Rhea" id="RHEA:40327"/>
        <dbReference type="ChEBI" id="CHEBI:15378"/>
        <dbReference type="ChEBI" id="CHEBI:30616"/>
        <dbReference type="ChEBI" id="CHEBI:52333"/>
        <dbReference type="ChEBI" id="CHEBI:74546"/>
        <dbReference type="ChEBI" id="CHEBI:456216"/>
    </reaction>
    <physiologicalReaction direction="left-to-right" evidence="14">
        <dbReference type="Rhea" id="RHEA:40328"/>
    </physiologicalReaction>
</comment>
<dbReference type="EC" id="2.7.1.107" evidence="5"/>
<comment type="catalytic activity">
    <reaction evidence="18">
        <text>a 1-acyl-sn-glycerol + ATP = a 1-acyl-sn-glycero-3-phosphate + ADP + H(+)</text>
        <dbReference type="Rhea" id="RHEA:33747"/>
        <dbReference type="ChEBI" id="CHEBI:15378"/>
        <dbReference type="ChEBI" id="CHEBI:30616"/>
        <dbReference type="ChEBI" id="CHEBI:57970"/>
        <dbReference type="ChEBI" id="CHEBI:64683"/>
        <dbReference type="ChEBI" id="CHEBI:456216"/>
    </reaction>
    <physiologicalReaction direction="left-to-right" evidence="18">
        <dbReference type="Rhea" id="RHEA:33748"/>
    </physiologicalReaction>
</comment>
<evidence type="ECO:0000256" key="20">
    <source>
        <dbReference type="ARBA" id="ARBA00024636"/>
    </source>
</evidence>
<evidence type="ECO:0000256" key="13">
    <source>
        <dbReference type="ARBA" id="ARBA00023136"/>
    </source>
</evidence>
<comment type="catalytic activity">
    <reaction evidence="16">
        <text>1-(5Z,8Z,11Z,14Z-eicosatetraenoyl)-sn-glycerol + ATP = 1-(5Z,8Z,11Z,14Z-eicosatetraenoyl)-sn-glycero-3-phosphate + ADP + H(+)</text>
        <dbReference type="Rhea" id="RHEA:43328"/>
        <dbReference type="ChEBI" id="CHEBI:15378"/>
        <dbReference type="ChEBI" id="CHEBI:30616"/>
        <dbReference type="ChEBI" id="CHEBI:34071"/>
        <dbReference type="ChEBI" id="CHEBI:74938"/>
        <dbReference type="ChEBI" id="CHEBI:456216"/>
    </reaction>
    <physiologicalReaction direction="left-to-right" evidence="16">
        <dbReference type="Rhea" id="RHEA:43329"/>
    </physiologicalReaction>
</comment>
<comment type="catalytic activity">
    <reaction evidence="27">
        <text>an N-acylsphing-4-enine + ATP = an N-acylsphing-4-enine 1-phosphate + ADP + H(+)</text>
        <dbReference type="Rhea" id="RHEA:17929"/>
        <dbReference type="ChEBI" id="CHEBI:15378"/>
        <dbReference type="ChEBI" id="CHEBI:30616"/>
        <dbReference type="ChEBI" id="CHEBI:52639"/>
        <dbReference type="ChEBI" id="CHEBI:57674"/>
        <dbReference type="ChEBI" id="CHEBI:456216"/>
        <dbReference type="EC" id="2.7.1.138"/>
    </reaction>
    <physiologicalReaction direction="left-to-right" evidence="27">
        <dbReference type="Rhea" id="RHEA:17930"/>
    </physiologicalReaction>
</comment>
<evidence type="ECO:0000313" key="31">
    <source>
        <dbReference type="EMBL" id="CAH0406792.1"/>
    </source>
</evidence>
<evidence type="ECO:0000256" key="5">
    <source>
        <dbReference type="ARBA" id="ARBA00012133"/>
    </source>
</evidence>
<dbReference type="PROSITE" id="PS50146">
    <property type="entry name" value="DAGK"/>
    <property type="match status" value="1"/>
</dbReference>
<proteinExistence type="inferred from homology"/>
<evidence type="ECO:0000256" key="1">
    <source>
        <dbReference type="ARBA" id="ARBA00001946"/>
    </source>
</evidence>
<evidence type="ECO:0000256" key="15">
    <source>
        <dbReference type="ARBA" id="ARBA00023411"/>
    </source>
</evidence>
<comment type="cofactor">
    <cofactor evidence="1">
        <name>Mg(2+)</name>
        <dbReference type="ChEBI" id="CHEBI:18420"/>
    </cofactor>
</comment>
<evidence type="ECO:0000256" key="2">
    <source>
        <dbReference type="ARBA" id="ARBA00004569"/>
    </source>
</evidence>
<comment type="catalytic activity">
    <reaction evidence="20">
        <text>1-hexadecanoyl-sn-glycerol + ATP = 1-hexadecanoyl-sn-glycero-3-phosphate + ADP + H(+)</text>
        <dbReference type="Rhea" id="RHEA:43308"/>
        <dbReference type="ChEBI" id="CHEBI:15378"/>
        <dbReference type="ChEBI" id="CHEBI:30616"/>
        <dbReference type="ChEBI" id="CHEBI:57518"/>
        <dbReference type="ChEBI" id="CHEBI:75542"/>
        <dbReference type="ChEBI" id="CHEBI:456216"/>
    </reaction>
    <physiologicalReaction direction="left-to-right" evidence="20">
        <dbReference type="Rhea" id="RHEA:43309"/>
    </physiologicalReaction>
</comment>
<evidence type="ECO:0000256" key="25">
    <source>
        <dbReference type="ARBA" id="ARBA00030553"/>
    </source>
</evidence>
<evidence type="ECO:0000256" key="29">
    <source>
        <dbReference type="ARBA" id="ARBA00048876"/>
    </source>
</evidence>
<dbReference type="Gene3D" id="3.40.50.10330">
    <property type="entry name" value="Probable inorganic polyphosphate/atp-NAD kinase, domain 1"/>
    <property type="match status" value="1"/>
</dbReference>
<evidence type="ECO:0000256" key="14">
    <source>
        <dbReference type="ARBA" id="ARBA00023371"/>
    </source>
</evidence>
<keyword evidence="13" id="KW-0472">Membrane</keyword>
<accession>A0ABN8BHZ2</accession>
<evidence type="ECO:0000256" key="24">
    <source>
        <dbReference type="ARBA" id="ARBA00026142"/>
    </source>
</evidence>
<protein>
    <recommendedName>
        <fullName evidence="24">Acylglycerol kinase, mitochondrial</fullName>
        <ecNumber evidence="5">2.7.1.107</ecNumber>
        <ecNumber evidence="22">2.7.1.138</ecNumber>
        <ecNumber evidence="23">2.7.1.94</ecNumber>
    </recommendedName>
    <alternativeName>
        <fullName evidence="25">Multiple substrate lipid kinase</fullName>
    </alternativeName>
</protein>
<comment type="catalytic activity">
    <reaction evidence="19">
        <text>2-(5Z,8Z,11Z,14Z-eicosatetraenoyl)-glycerol + ATP = 2-(5Z,8Z,11Z,14Z-eicosatetraenoyl)-sn-glycero-3-phosphate + ADP + H(+)</text>
        <dbReference type="Rhea" id="RHEA:43316"/>
        <dbReference type="ChEBI" id="CHEBI:15378"/>
        <dbReference type="ChEBI" id="CHEBI:30616"/>
        <dbReference type="ChEBI" id="CHEBI:52392"/>
        <dbReference type="ChEBI" id="CHEBI:78209"/>
        <dbReference type="ChEBI" id="CHEBI:456216"/>
    </reaction>
    <physiologicalReaction direction="left-to-right" evidence="19">
        <dbReference type="Rhea" id="RHEA:43317"/>
    </physiologicalReaction>
</comment>
<dbReference type="PANTHER" id="PTHR12358">
    <property type="entry name" value="SPHINGOSINE KINASE"/>
    <property type="match status" value="1"/>
</dbReference>
<keyword evidence="8" id="KW-0418">Kinase</keyword>
<evidence type="ECO:0000256" key="26">
    <source>
        <dbReference type="ARBA" id="ARBA00044480"/>
    </source>
</evidence>
<dbReference type="SMART" id="SM00046">
    <property type="entry name" value="DAGKc"/>
    <property type="match status" value="1"/>
</dbReference>
<comment type="similarity">
    <text evidence="21">Belongs to the AGK family.</text>
</comment>
<organism evidence="31 32">
    <name type="scientific">Chilo suppressalis</name>
    <name type="common">Asiatic rice borer moth</name>
    <dbReference type="NCBI Taxonomy" id="168631"/>
    <lineage>
        <taxon>Eukaryota</taxon>
        <taxon>Metazoa</taxon>
        <taxon>Ecdysozoa</taxon>
        <taxon>Arthropoda</taxon>
        <taxon>Hexapoda</taxon>
        <taxon>Insecta</taxon>
        <taxon>Pterygota</taxon>
        <taxon>Neoptera</taxon>
        <taxon>Endopterygota</taxon>
        <taxon>Lepidoptera</taxon>
        <taxon>Glossata</taxon>
        <taxon>Ditrysia</taxon>
        <taxon>Pyraloidea</taxon>
        <taxon>Crambidae</taxon>
        <taxon>Crambinae</taxon>
        <taxon>Chilo</taxon>
    </lineage>
</organism>
<reference evidence="31" key="1">
    <citation type="submission" date="2021-12" db="EMBL/GenBank/DDBJ databases">
        <authorList>
            <person name="King R."/>
        </authorList>
    </citation>
    <scope>NUCLEOTIDE SEQUENCE</scope>
</reference>
<evidence type="ECO:0000256" key="18">
    <source>
        <dbReference type="ARBA" id="ARBA00024512"/>
    </source>
</evidence>
<feature type="domain" description="DAGKc" evidence="30">
    <location>
        <begin position="61"/>
        <end position="202"/>
    </location>
</feature>
<gene>
    <name evidence="31" type="ORF">CHILSU_LOCUS10181</name>
</gene>
<dbReference type="Pfam" id="PF19712">
    <property type="entry name" value="AGK_C"/>
    <property type="match status" value="1"/>
</dbReference>
<keyword evidence="7" id="KW-0547">Nucleotide-binding</keyword>
<comment type="pathway">
    <text evidence="4">Lipid metabolism; glycerolipid metabolism.</text>
</comment>
<evidence type="ECO:0000313" key="32">
    <source>
        <dbReference type="Proteomes" id="UP001153292"/>
    </source>
</evidence>
<dbReference type="Pfam" id="PF00781">
    <property type="entry name" value="DAGK_cat"/>
    <property type="match status" value="1"/>
</dbReference>
<comment type="catalytic activity">
    <reaction evidence="28">
        <text>a monoacylglycerol + ATP = a monoacyl-sn-glycero-3-phosphate + ADP + H(+)</text>
        <dbReference type="Rhea" id="RHEA:19293"/>
        <dbReference type="ChEBI" id="CHEBI:15378"/>
        <dbReference type="ChEBI" id="CHEBI:17408"/>
        <dbReference type="ChEBI" id="CHEBI:30616"/>
        <dbReference type="ChEBI" id="CHEBI:77589"/>
        <dbReference type="ChEBI" id="CHEBI:456216"/>
        <dbReference type="EC" id="2.7.1.94"/>
    </reaction>
    <physiologicalReaction direction="left-to-right" evidence="28">
        <dbReference type="Rhea" id="RHEA:19294"/>
    </physiologicalReaction>
</comment>
<keyword evidence="12" id="KW-0496">Mitochondrion</keyword>
<dbReference type="EC" id="2.7.1.94" evidence="23"/>
<keyword evidence="9" id="KW-0999">Mitochondrion inner membrane</keyword>
<evidence type="ECO:0000256" key="3">
    <source>
        <dbReference type="ARBA" id="ARBA00004637"/>
    </source>
</evidence>